<comment type="caution">
    <text evidence="2">The sequence shown here is derived from an EMBL/GenBank/DDBJ whole genome shotgun (WGS) entry which is preliminary data.</text>
</comment>
<evidence type="ECO:0000256" key="1">
    <source>
        <dbReference type="SAM" id="Coils"/>
    </source>
</evidence>
<dbReference type="Proteomes" id="UP001516400">
    <property type="component" value="Unassembled WGS sequence"/>
</dbReference>
<dbReference type="EMBL" id="JABFTP020000083">
    <property type="protein sequence ID" value="KAL3275834.1"/>
    <property type="molecule type" value="Genomic_DNA"/>
</dbReference>
<proteinExistence type="predicted"/>
<evidence type="ECO:0000313" key="3">
    <source>
        <dbReference type="Proteomes" id="UP001516400"/>
    </source>
</evidence>
<reference evidence="2 3" key="1">
    <citation type="journal article" date="2021" name="BMC Biol.">
        <title>Horizontally acquired antibacterial genes associated with adaptive radiation of ladybird beetles.</title>
        <authorList>
            <person name="Li H.S."/>
            <person name="Tang X.F."/>
            <person name="Huang Y.H."/>
            <person name="Xu Z.Y."/>
            <person name="Chen M.L."/>
            <person name="Du X.Y."/>
            <person name="Qiu B.Y."/>
            <person name="Chen P.T."/>
            <person name="Zhang W."/>
            <person name="Slipinski A."/>
            <person name="Escalona H.E."/>
            <person name="Waterhouse R.M."/>
            <person name="Zwick A."/>
            <person name="Pang H."/>
        </authorList>
    </citation>
    <scope>NUCLEOTIDE SEQUENCE [LARGE SCALE GENOMIC DNA]</scope>
    <source>
        <strain evidence="2">SYSU2018</strain>
    </source>
</reference>
<protein>
    <submittedName>
        <fullName evidence="2">Uncharacterized protein</fullName>
    </submittedName>
</protein>
<name>A0ABD2NBB7_9CUCU</name>
<dbReference type="AlphaFoldDB" id="A0ABD2NBB7"/>
<feature type="coiled-coil region" evidence="1">
    <location>
        <begin position="142"/>
        <end position="176"/>
    </location>
</feature>
<keyword evidence="3" id="KW-1185">Reference proteome</keyword>
<gene>
    <name evidence="2" type="ORF">HHI36_020576</name>
</gene>
<accession>A0ABD2NBB7</accession>
<organism evidence="2 3">
    <name type="scientific">Cryptolaemus montrouzieri</name>
    <dbReference type="NCBI Taxonomy" id="559131"/>
    <lineage>
        <taxon>Eukaryota</taxon>
        <taxon>Metazoa</taxon>
        <taxon>Ecdysozoa</taxon>
        <taxon>Arthropoda</taxon>
        <taxon>Hexapoda</taxon>
        <taxon>Insecta</taxon>
        <taxon>Pterygota</taxon>
        <taxon>Neoptera</taxon>
        <taxon>Endopterygota</taxon>
        <taxon>Coleoptera</taxon>
        <taxon>Polyphaga</taxon>
        <taxon>Cucujiformia</taxon>
        <taxon>Coccinelloidea</taxon>
        <taxon>Coccinellidae</taxon>
        <taxon>Scymninae</taxon>
        <taxon>Scymnini</taxon>
        <taxon>Cryptolaemus</taxon>
    </lineage>
</organism>
<feature type="coiled-coil region" evidence="1">
    <location>
        <begin position="330"/>
        <end position="357"/>
    </location>
</feature>
<sequence>MFNDSRDEELIDENLKNIYEKISNAIQSKNEIECSTAANAEKLIENENKLEEMEQILYKFRSQLTSNPILHEINKICQEDEALHRKSAEDIYEELKNISRIIDFFEMKNKNLHEKYSEGEQLLSLVTSKLDDQIECKKLIIKRLHSEELEVTNELKEEFEERKNNMKSDIEQLTKSIYDEEKDLAILLNDLEEGNILVQKSTEKGLKYKQDLSEMITLKQEITSSIEEDEIQFRKHESVLKHEIEEEVMKADDYKVKIGALKNKLNLQIEMNRIENEKLKSLKEIISKKVLHDLDKILKDNIAKGSNELCSIEEIIIVQEKIISDNKLIMKQFEDENIQLQMELDEQEKFKQKLNQEKIVRTEKNLLFKKTFEN</sequence>
<evidence type="ECO:0000313" key="2">
    <source>
        <dbReference type="EMBL" id="KAL3275834.1"/>
    </source>
</evidence>
<keyword evidence="1" id="KW-0175">Coiled coil</keyword>